<protein>
    <submittedName>
        <fullName evidence="1">Uncharacterized protein</fullName>
    </submittedName>
</protein>
<reference evidence="2" key="1">
    <citation type="journal article" date="2019" name="Int. J. Syst. Evol. Microbiol.">
        <title>The Global Catalogue of Microorganisms (GCM) 10K type strain sequencing project: providing services to taxonomists for standard genome sequencing and annotation.</title>
        <authorList>
            <consortium name="The Broad Institute Genomics Platform"/>
            <consortium name="The Broad Institute Genome Sequencing Center for Infectious Disease"/>
            <person name="Wu L."/>
            <person name="Ma J."/>
        </authorList>
    </citation>
    <scope>NUCLEOTIDE SEQUENCE [LARGE SCALE GENOMIC DNA]</scope>
    <source>
        <strain evidence="2">JCM 9458</strain>
    </source>
</reference>
<dbReference type="EMBL" id="BAAAYN010000027">
    <property type="protein sequence ID" value="GAA3390111.1"/>
    <property type="molecule type" value="Genomic_DNA"/>
</dbReference>
<dbReference type="RefSeq" id="WP_345729947.1">
    <property type="nucleotide sequence ID" value="NZ_BAAAYN010000027.1"/>
</dbReference>
<evidence type="ECO:0000313" key="1">
    <source>
        <dbReference type="EMBL" id="GAA3390111.1"/>
    </source>
</evidence>
<proteinExistence type="predicted"/>
<gene>
    <name evidence="1" type="ORF">GCM10020369_42840</name>
</gene>
<sequence length="146" mass="15569">MSELIPLLWELVGTEGSGDAARNGDATRNGARRGFLAVPPPATSGWPGVPTEFVPTFVKIHHGSDTAPPVAVRSARNGDGDLGWRTAQAHWEVVVSRVLDTDIVKPNVSGELAIRRAVRASALLLNKMARQGRCPICPQPAMVSSR</sequence>
<organism evidence="1 2">
    <name type="scientific">Cryptosporangium minutisporangium</name>
    <dbReference type="NCBI Taxonomy" id="113569"/>
    <lineage>
        <taxon>Bacteria</taxon>
        <taxon>Bacillati</taxon>
        <taxon>Actinomycetota</taxon>
        <taxon>Actinomycetes</taxon>
        <taxon>Cryptosporangiales</taxon>
        <taxon>Cryptosporangiaceae</taxon>
        <taxon>Cryptosporangium</taxon>
    </lineage>
</organism>
<name>A0ABP6T2S5_9ACTN</name>
<accession>A0ABP6T2S5</accession>
<comment type="caution">
    <text evidence="1">The sequence shown here is derived from an EMBL/GenBank/DDBJ whole genome shotgun (WGS) entry which is preliminary data.</text>
</comment>
<dbReference type="Proteomes" id="UP001501676">
    <property type="component" value="Unassembled WGS sequence"/>
</dbReference>
<keyword evidence="2" id="KW-1185">Reference proteome</keyword>
<evidence type="ECO:0000313" key="2">
    <source>
        <dbReference type="Proteomes" id="UP001501676"/>
    </source>
</evidence>